<dbReference type="EMBL" id="JAULBC010000005">
    <property type="protein sequence ID" value="MEX6689188.1"/>
    <property type="molecule type" value="Genomic_DNA"/>
</dbReference>
<keyword evidence="7" id="KW-1185">Reference proteome</keyword>
<name>A0ABV3ZHA1_9BACT</name>
<evidence type="ECO:0000313" key="7">
    <source>
        <dbReference type="Proteomes" id="UP001560573"/>
    </source>
</evidence>
<accession>A0ABV3ZHA1</accession>
<sequence length="194" mass="20806">MLKTLYLIAAGAVMLASCQQKTETTTSGTGTISHDSLIKRGSYLVNMMACTDCHTPKKMGPNGPEPDPALLLSGHPSGLPLPKIDTAATKDWAMTNMHNTAWVGPWGVSFTANLTPDETGIGSWTEAQFFKAIREGKSKGLDGNRALLPPMPWPSYAQASDDDLKAIFAYLKSIKPVKNVVPQPIPPTQLASLK</sequence>
<feature type="domain" description="Cytochrome c" evidence="5">
    <location>
        <begin position="36"/>
        <end position="175"/>
    </location>
</feature>
<dbReference type="Pfam" id="PF00034">
    <property type="entry name" value="Cytochrom_C"/>
    <property type="match status" value="1"/>
</dbReference>
<proteinExistence type="predicted"/>
<dbReference type="Proteomes" id="UP001560573">
    <property type="component" value="Unassembled WGS sequence"/>
</dbReference>
<gene>
    <name evidence="6" type="ORF">QTN47_16890</name>
</gene>
<dbReference type="InterPro" id="IPR036909">
    <property type="entry name" value="Cyt_c-like_dom_sf"/>
</dbReference>
<evidence type="ECO:0000256" key="1">
    <source>
        <dbReference type="ARBA" id="ARBA00022617"/>
    </source>
</evidence>
<protein>
    <submittedName>
        <fullName evidence="6">C-type cytochrome</fullName>
    </submittedName>
</protein>
<dbReference type="SUPFAM" id="SSF46626">
    <property type="entry name" value="Cytochrome c"/>
    <property type="match status" value="1"/>
</dbReference>
<keyword evidence="1 4" id="KW-0349">Heme</keyword>
<evidence type="ECO:0000256" key="3">
    <source>
        <dbReference type="ARBA" id="ARBA00023004"/>
    </source>
</evidence>
<evidence type="ECO:0000259" key="5">
    <source>
        <dbReference type="PROSITE" id="PS51007"/>
    </source>
</evidence>
<comment type="caution">
    <text evidence="6">The sequence shown here is derived from an EMBL/GenBank/DDBJ whole genome shotgun (WGS) entry which is preliminary data.</text>
</comment>
<dbReference type="InterPro" id="IPR009056">
    <property type="entry name" value="Cyt_c-like_dom"/>
</dbReference>
<dbReference type="PANTHER" id="PTHR35008">
    <property type="entry name" value="BLL4482 PROTEIN-RELATED"/>
    <property type="match status" value="1"/>
</dbReference>
<evidence type="ECO:0000313" key="6">
    <source>
        <dbReference type="EMBL" id="MEX6689188.1"/>
    </source>
</evidence>
<dbReference type="InterPro" id="IPR051459">
    <property type="entry name" value="Cytochrome_c-type_DH"/>
</dbReference>
<organism evidence="6 7">
    <name type="scientific">Danxiaibacter flavus</name>
    <dbReference type="NCBI Taxonomy" id="3049108"/>
    <lineage>
        <taxon>Bacteria</taxon>
        <taxon>Pseudomonadati</taxon>
        <taxon>Bacteroidota</taxon>
        <taxon>Chitinophagia</taxon>
        <taxon>Chitinophagales</taxon>
        <taxon>Chitinophagaceae</taxon>
        <taxon>Danxiaibacter</taxon>
    </lineage>
</organism>
<keyword evidence="3 4" id="KW-0408">Iron</keyword>
<dbReference type="PROSITE" id="PS51257">
    <property type="entry name" value="PROKAR_LIPOPROTEIN"/>
    <property type="match status" value="1"/>
</dbReference>
<dbReference type="PROSITE" id="PS51007">
    <property type="entry name" value="CYTC"/>
    <property type="match status" value="1"/>
</dbReference>
<dbReference type="PANTHER" id="PTHR35008:SF4">
    <property type="entry name" value="BLL4482 PROTEIN"/>
    <property type="match status" value="1"/>
</dbReference>
<reference evidence="6 7" key="1">
    <citation type="submission" date="2023-07" db="EMBL/GenBank/DDBJ databases">
        <authorList>
            <person name="Lian W.-H."/>
        </authorList>
    </citation>
    <scope>NUCLEOTIDE SEQUENCE [LARGE SCALE GENOMIC DNA]</scope>
    <source>
        <strain evidence="6 7">SYSU DXS3180</strain>
    </source>
</reference>
<dbReference type="Gene3D" id="1.10.760.10">
    <property type="entry name" value="Cytochrome c-like domain"/>
    <property type="match status" value="1"/>
</dbReference>
<keyword evidence="2 4" id="KW-0479">Metal-binding</keyword>
<dbReference type="RefSeq" id="WP_369330595.1">
    <property type="nucleotide sequence ID" value="NZ_JAULBC010000005.1"/>
</dbReference>
<evidence type="ECO:0000256" key="4">
    <source>
        <dbReference type="PROSITE-ProRule" id="PRU00433"/>
    </source>
</evidence>
<evidence type="ECO:0000256" key="2">
    <source>
        <dbReference type="ARBA" id="ARBA00022723"/>
    </source>
</evidence>